<dbReference type="InterPro" id="IPR009545">
    <property type="entry name" value="Claudin-like"/>
</dbReference>
<feature type="transmembrane region" description="Helical" evidence="2">
    <location>
        <begin position="53"/>
        <end position="73"/>
    </location>
</feature>
<dbReference type="Pfam" id="PF06653">
    <property type="entry name" value="Claudin_3"/>
    <property type="match status" value="1"/>
</dbReference>
<dbReference type="OrthoDB" id="5823731at2759"/>
<dbReference type="AlphaFoldDB" id="A0A2G9TU33"/>
<dbReference type="PANTHER" id="PTHR37446">
    <property type="entry name" value="CLAUDIN-LIKE IN CAENORHABDITIS"/>
    <property type="match status" value="1"/>
</dbReference>
<sequence>CACCCKKFIIHPLTILSFLVTVFLLVAVIVYAVNNKGDLGDKLDHKDQFGYSFWLSACALVLAAVDTVIAELVPFNEKIAELDDGEAGAALHGRLLCGSDRFTDGNTSSAVSYSSGDLGRGTGSRN</sequence>
<evidence type="ECO:0000313" key="3">
    <source>
        <dbReference type="EMBL" id="PIO61523.1"/>
    </source>
</evidence>
<reference evidence="3 4" key="1">
    <citation type="submission" date="2015-09" db="EMBL/GenBank/DDBJ databases">
        <title>Draft genome of the parasitic nematode Teladorsagia circumcincta isolate WARC Sus (inbred).</title>
        <authorList>
            <person name="Mitreva M."/>
        </authorList>
    </citation>
    <scope>NUCLEOTIDE SEQUENCE [LARGE SCALE GENOMIC DNA]</scope>
    <source>
        <strain evidence="3 4">S</strain>
    </source>
</reference>
<evidence type="ECO:0000313" key="4">
    <source>
        <dbReference type="Proteomes" id="UP000230423"/>
    </source>
</evidence>
<dbReference type="Gene3D" id="1.20.140.150">
    <property type="match status" value="1"/>
</dbReference>
<feature type="region of interest" description="Disordered" evidence="1">
    <location>
        <begin position="102"/>
        <end position="126"/>
    </location>
</feature>
<feature type="transmembrane region" description="Helical" evidence="2">
    <location>
        <begin position="12"/>
        <end position="33"/>
    </location>
</feature>
<gene>
    <name evidence="3" type="ORF">TELCIR_16953</name>
</gene>
<organism evidence="3 4">
    <name type="scientific">Teladorsagia circumcincta</name>
    <name type="common">Brown stomach worm</name>
    <name type="synonym">Ostertagia circumcincta</name>
    <dbReference type="NCBI Taxonomy" id="45464"/>
    <lineage>
        <taxon>Eukaryota</taxon>
        <taxon>Metazoa</taxon>
        <taxon>Ecdysozoa</taxon>
        <taxon>Nematoda</taxon>
        <taxon>Chromadorea</taxon>
        <taxon>Rhabditida</taxon>
        <taxon>Rhabditina</taxon>
        <taxon>Rhabditomorpha</taxon>
        <taxon>Strongyloidea</taxon>
        <taxon>Trichostrongylidae</taxon>
        <taxon>Teladorsagia</taxon>
    </lineage>
</organism>
<dbReference type="EMBL" id="KZ353454">
    <property type="protein sequence ID" value="PIO61523.1"/>
    <property type="molecule type" value="Genomic_DNA"/>
</dbReference>
<keyword evidence="2" id="KW-0472">Membrane</keyword>
<name>A0A2G9TU33_TELCI</name>
<evidence type="ECO:0000256" key="1">
    <source>
        <dbReference type="SAM" id="MobiDB-lite"/>
    </source>
</evidence>
<accession>A0A2G9TU33</accession>
<evidence type="ECO:0000256" key="2">
    <source>
        <dbReference type="SAM" id="Phobius"/>
    </source>
</evidence>
<keyword evidence="2" id="KW-0812">Transmembrane</keyword>
<dbReference type="PANTHER" id="PTHR37446:SF1">
    <property type="entry name" value="CLAUDIN"/>
    <property type="match status" value="1"/>
</dbReference>
<protein>
    <submittedName>
        <fullName evidence="3">Uncharacterized protein</fullName>
    </submittedName>
</protein>
<keyword evidence="2" id="KW-1133">Transmembrane helix</keyword>
<feature type="non-terminal residue" evidence="3">
    <location>
        <position position="1"/>
    </location>
</feature>
<feature type="compositionally biased region" description="Polar residues" evidence="1">
    <location>
        <begin position="104"/>
        <end position="115"/>
    </location>
</feature>
<keyword evidence="4" id="KW-1185">Reference proteome</keyword>
<dbReference type="Proteomes" id="UP000230423">
    <property type="component" value="Unassembled WGS sequence"/>
</dbReference>
<proteinExistence type="predicted"/>